<evidence type="ECO:0000313" key="2">
    <source>
        <dbReference type="Proteomes" id="UP000067698"/>
    </source>
</evidence>
<reference evidence="2" key="2">
    <citation type="submission" date="2016-01" db="EMBL/GenBank/DDBJ databases">
        <title>Six Aerococcus type strain genome sequencing and assembly using PacBio and Illumina Hiseq.</title>
        <authorList>
            <person name="Carkaci D."/>
            <person name="Dargis R."/>
            <person name="Nielsen X.C."/>
            <person name="Skovgaard O."/>
            <person name="Fuursted K."/>
            <person name="Christensen J.J."/>
        </authorList>
    </citation>
    <scope>NUCLEOTIDE SEQUENCE [LARGE SCALE GENOMIC DNA]</scope>
    <source>
        <strain evidence="2">CCUG28094</strain>
    </source>
</reference>
<dbReference type="GeneID" id="92866522"/>
<gene>
    <name evidence="1" type="ORF">AWM74_03035</name>
</gene>
<reference evidence="1 2" key="1">
    <citation type="journal article" date="2016" name="Genome Announc.">
        <title>Complete Genome Sequences of Aerococcus christensenii CCUG 28831T, Aerococcus sanguinicola CCUG 43001T, Aerococcus urinae CCUG 36881T, Aerococcus urinaeequi CCUG 28094T, Aerococcus urinaehominis CCUG 42038 BT, and Aerococcus viridans CCUG 4311T.</title>
        <authorList>
            <person name="Carkaci D."/>
            <person name="Dargis R."/>
            <person name="Nielsen X.C."/>
            <person name="Skovgaard O."/>
            <person name="Fuursted K."/>
            <person name="Christensen J.J."/>
        </authorList>
    </citation>
    <scope>NUCLEOTIDE SEQUENCE [LARGE SCALE GENOMIC DNA]</scope>
    <source>
        <strain evidence="1 2">CCUG28094</strain>
    </source>
</reference>
<evidence type="ECO:0000313" key="1">
    <source>
        <dbReference type="EMBL" id="AMB97275.1"/>
    </source>
</evidence>
<name>A0AAC8X080_9LACT</name>
<dbReference type="AlphaFoldDB" id="A0AAC8X080"/>
<sequence length="188" mass="20467">MKIIRLIFTTTLLALGFNFIVNENIVSATEFTPEVVQNEQTLTLEDLSEEDKKIFIDNGYTEEDVFFQEYVTESPLEGQMSVNAVIATVTGSTKREASNRAKTTYIVTSYSGPMTNVDIRTTATSGTVVRTGSGNSKPNSSKATVTTFINYSGGSRYFKFKGYTQIYTPKGATGTVFSVTAGGTTLGY</sequence>
<proteinExistence type="predicted"/>
<dbReference type="RefSeq" id="WP_026465863.1">
    <property type="nucleotide sequence ID" value="NZ_CP014162.1"/>
</dbReference>
<organism evidence="1 2">
    <name type="scientific">Aerococcus urinaeequi</name>
    <dbReference type="NCBI Taxonomy" id="51665"/>
    <lineage>
        <taxon>Bacteria</taxon>
        <taxon>Bacillati</taxon>
        <taxon>Bacillota</taxon>
        <taxon>Bacilli</taxon>
        <taxon>Lactobacillales</taxon>
        <taxon>Aerococcaceae</taxon>
        <taxon>Aerococcus</taxon>
    </lineage>
</organism>
<protein>
    <submittedName>
        <fullName evidence="1">Uncharacterized protein</fullName>
    </submittedName>
</protein>
<dbReference type="EMBL" id="CP014162">
    <property type="protein sequence ID" value="AMB97275.1"/>
    <property type="molecule type" value="Genomic_DNA"/>
</dbReference>
<accession>A0AAC8X080</accession>
<dbReference type="Proteomes" id="UP000067698">
    <property type="component" value="Chromosome"/>
</dbReference>